<evidence type="ECO:0000256" key="3">
    <source>
        <dbReference type="ARBA" id="ARBA00012098"/>
    </source>
</evidence>
<feature type="active site" description="Proton donor" evidence="5">
    <location>
        <position position="132"/>
    </location>
</feature>
<dbReference type="PANTHER" id="PTHR21047">
    <property type="entry name" value="DTDP-6-DEOXY-D-GLUCOSE-3,5 EPIMERASE"/>
    <property type="match status" value="1"/>
</dbReference>
<reference evidence="8 9" key="1">
    <citation type="submission" date="2020-03" db="EMBL/GenBank/DDBJ databases">
        <title>Genomic Encyclopedia of Type Strains, Phase IV (KMG-IV): sequencing the most valuable type-strain genomes for metagenomic binning, comparative biology and taxonomic classification.</title>
        <authorList>
            <person name="Goeker M."/>
        </authorList>
    </citation>
    <scope>NUCLEOTIDE SEQUENCE [LARGE SCALE GENOMIC DNA]</scope>
    <source>
        <strain evidence="8 9">DSM 24233</strain>
    </source>
</reference>
<comment type="similarity">
    <text evidence="7">Belongs to the dTDP-4-dehydrorhamnose 3,5-epimerase family.</text>
</comment>
<dbReference type="NCBIfam" id="TIGR01221">
    <property type="entry name" value="rmlC"/>
    <property type="match status" value="1"/>
</dbReference>
<protein>
    <recommendedName>
        <fullName evidence="4 7">dTDP-4-dehydrorhamnose 3,5-epimerase</fullName>
        <ecNumber evidence="3 7">5.1.3.13</ecNumber>
    </recommendedName>
    <alternativeName>
        <fullName evidence="7">Thymidine diphospho-4-keto-rhamnose 3,5-epimerase</fullName>
    </alternativeName>
</protein>
<evidence type="ECO:0000313" key="8">
    <source>
        <dbReference type="EMBL" id="NJB67920.1"/>
    </source>
</evidence>
<comment type="catalytic activity">
    <reaction evidence="1 7">
        <text>dTDP-4-dehydro-6-deoxy-alpha-D-glucose = dTDP-4-dehydro-beta-L-rhamnose</text>
        <dbReference type="Rhea" id="RHEA:16969"/>
        <dbReference type="ChEBI" id="CHEBI:57649"/>
        <dbReference type="ChEBI" id="CHEBI:62830"/>
        <dbReference type="EC" id="5.1.3.13"/>
    </reaction>
</comment>
<keyword evidence="9" id="KW-1185">Reference proteome</keyword>
<dbReference type="RefSeq" id="WP_167940931.1">
    <property type="nucleotide sequence ID" value="NZ_JAATJA010000001.1"/>
</dbReference>
<evidence type="ECO:0000256" key="2">
    <source>
        <dbReference type="ARBA" id="ARBA00001997"/>
    </source>
</evidence>
<dbReference type="CDD" id="cd00438">
    <property type="entry name" value="cupin_RmlC"/>
    <property type="match status" value="1"/>
</dbReference>
<comment type="function">
    <text evidence="2 7">Catalyzes the epimerization of the C3' and C5'positions of dTDP-6-deoxy-D-xylo-4-hexulose, forming dTDP-6-deoxy-L-lyxo-4-hexulose.</text>
</comment>
<comment type="pathway">
    <text evidence="7">Carbohydrate biosynthesis; dTDP-L-rhamnose biosynthesis.</text>
</comment>
<comment type="subunit">
    <text evidence="7">Homodimer.</text>
</comment>
<evidence type="ECO:0000256" key="1">
    <source>
        <dbReference type="ARBA" id="ARBA00001298"/>
    </source>
</evidence>
<dbReference type="PANTHER" id="PTHR21047:SF2">
    <property type="entry name" value="THYMIDINE DIPHOSPHO-4-KETO-RHAMNOSE 3,5-EPIMERASE"/>
    <property type="match status" value="1"/>
</dbReference>
<dbReference type="GO" id="GO:0008830">
    <property type="term" value="F:dTDP-4-dehydrorhamnose 3,5-epimerase activity"/>
    <property type="evidence" value="ECO:0007669"/>
    <property type="project" value="UniProtKB-UniRule"/>
</dbReference>
<feature type="active site" description="Proton acceptor" evidence="5">
    <location>
        <position position="62"/>
    </location>
</feature>
<evidence type="ECO:0000256" key="6">
    <source>
        <dbReference type="PIRSR" id="PIRSR600888-3"/>
    </source>
</evidence>
<dbReference type="Gene3D" id="2.60.120.10">
    <property type="entry name" value="Jelly Rolls"/>
    <property type="match status" value="1"/>
</dbReference>
<dbReference type="EMBL" id="JAATJA010000001">
    <property type="protein sequence ID" value="NJB67920.1"/>
    <property type="molecule type" value="Genomic_DNA"/>
</dbReference>
<proteinExistence type="inferred from homology"/>
<name>A0A846QLK0_9BACT</name>
<comment type="caution">
    <text evidence="8">The sequence shown here is derived from an EMBL/GenBank/DDBJ whole genome shotgun (WGS) entry which is preliminary data.</text>
</comment>
<dbReference type="InterPro" id="IPR014710">
    <property type="entry name" value="RmlC-like_jellyroll"/>
</dbReference>
<dbReference type="GO" id="GO:0000271">
    <property type="term" value="P:polysaccharide biosynthetic process"/>
    <property type="evidence" value="ECO:0007669"/>
    <property type="project" value="TreeGrafter"/>
</dbReference>
<keyword evidence="7 8" id="KW-0413">Isomerase</keyword>
<dbReference type="GO" id="GO:0019305">
    <property type="term" value="P:dTDP-rhamnose biosynthetic process"/>
    <property type="evidence" value="ECO:0007669"/>
    <property type="project" value="UniProtKB-UniRule"/>
</dbReference>
<dbReference type="SUPFAM" id="SSF51182">
    <property type="entry name" value="RmlC-like cupins"/>
    <property type="match status" value="1"/>
</dbReference>
<sequence>MEFQETDFPGLFVIRPKVHGDRRGFFLESWSRREFAAHGVDVDFVQDNHARSLKAGVLRGLHFQTPPAAQAKLVRVTRGAVYDVVVDLRVGSPTYGRWHAETLSDENFLQMFVPAGFAHAYVTLCDEVEFQYKVDAFYAPGSDSGIIWNDPDLAITWPVENPVLSDKDLKLQRFRDFVSPFSFDPR</sequence>
<dbReference type="InterPro" id="IPR011051">
    <property type="entry name" value="RmlC_Cupin_sf"/>
</dbReference>
<organism evidence="8 9">
    <name type="scientific">Desulfobaculum xiamenense</name>
    <dbReference type="NCBI Taxonomy" id="995050"/>
    <lineage>
        <taxon>Bacteria</taxon>
        <taxon>Pseudomonadati</taxon>
        <taxon>Thermodesulfobacteriota</taxon>
        <taxon>Desulfovibrionia</taxon>
        <taxon>Desulfovibrionales</taxon>
        <taxon>Desulfovibrionaceae</taxon>
        <taxon>Desulfobaculum</taxon>
    </lineage>
</organism>
<dbReference type="AlphaFoldDB" id="A0A846QLK0"/>
<dbReference type="InterPro" id="IPR000888">
    <property type="entry name" value="RmlC-like"/>
</dbReference>
<dbReference type="Proteomes" id="UP000580856">
    <property type="component" value="Unassembled WGS sequence"/>
</dbReference>
<dbReference type="UniPathway" id="UPA00124"/>
<dbReference type="EC" id="5.1.3.13" evidence="3 7"/>
<dbReference type="GO" id="GO:0005829">
    <property type="term" value="C:cytosol"/>
    <property type="evidence" value="ECO:0007669"/>
    <property type="project" value="TreeGrafter"/>
</dbReference>
<gene>
    <name evidence="8" type="ORF">GGQ74_001560</name>
</gene>
<evidence type="ECO:0000256" key="7">
    <source>
        <dbReference type="RuleBase" id="RU364069"/>
    </source>
</evidence>
<dbReference type="Pfam" id="PF00908">
    <property type="entry name" value="dTDP_sugar_isom"/>
    <property type="match status" value="1"/>
</dbReference>
<evidence type="ECO:0000256" key="4">
    <source>
        <dbReference type="ARBA" id="ARBA00019595"/>
    </source>
</evidence>
<feature type="site" description="Participates in a stacking interaction with the thymidine ring of dTDP-4-oxo-6-deoxyglucose" evidence="6">
    <location>
        <position position="138"/>
    </location>
</feature>
<evidence type="ECO:0000256" key="5">
    <source>
        <dbReference type="PIRSR" id="PIRSR600888-1"/>
    </source>
</evidence>
<evidence type="ECO:0000313" key="9">
    <source>
        <dbReference type="Proteomes" id="UP000580856"/>
    </source>
</evidence>
<accession>A0A846QLK0</accession>